<organism evidence="9 10">
    <name type="scientific">Suillus fuscotomentosus</name>
    <dbReference type="NCBI Taxonomy" id="1912939"/>
    <lineage>
        <taxon>Eukaryota</taxon>
        <taxon>Fungi</taxon>
        <taxon>Dikarya</taxon>
        <taxon>Basidiomycota</taxon>
        <taxon>Agaricomycotina</taxon>
        <taxon>Agaricomycetes</taxon>
        <taxon>Agaricomycetidae</taxon>
        <taxon>Boletales</taxon>
        <taxon>Suillineae</taxon>
        <taxon>Suillaceae</taxon>
        <taxon>Suillus</taxon>
    </lineage>
</organism>
<dbReference type="Proteomes" id="UP001195769">
    <property type="component" value="Unassembled WGS sequence"/>
</dbReference>
<proteinExistence type="predicted"/>
<protein>
    <submittedName>
        <fullName evidence="9">Aspartate/glutamate/uridylate kinase</fullName>
    </submittedName>
</protein>
<dbReference type="PROSITE" id="PS00902">
    <property type="entry name" value="GLUTAMATE_5_KINASE"/>
    <property type="match status" value="1"/>
</dbReference>
<keyword evidence="5" id="KW-0547">Nucleotide-binding</keyword>
<dbReference type="Pfam" id="PF00696">
    <property type="entry name" value="AA_kinase"/>
    <property type="match status" value="1"/>
</dbReference>
<keyword evidence="1" id="KW-0963">Cytoplasm</keyword>
<comment type="caution">
    <text evidence="9">The sequence shown here is derived from an EMBL/GenBank/DDBJ whole genome shotgun (WGS) entry which is preliminary data.</text>
</comment>
<evidence type="ECO:0000259" key="8">
    <source>
        <dbReference type="Pfam" id="PF00696"/>
    </source>
</evidence>
<keyword evidence="2" id="KW-0028">Amino-acid biosynthesis</keyword>
<dbReference type="Gene3D" id="3.40.1160.10">
    <property type="entry name" value="Acetylglutamate kinase-like"/>
    <property type="match status" value="2"/>
</dbReference>
<dbReference type="NCBIfam" id="TIGR01027">
    <property type="entry name" value="proB"/>
    <property type="match status" value="1"/>
</dbReference>
<evidence type="ECO:0000256" key="7">
    <source>
        <dbReference type="ARBA" id="ARBA00022840"/>
    </source>
</evidence>
<dbReference type="AlphaFoldDB" id="A0AAD4HLP7"/>
<dbReference type="InterPro" id="IPR036974">
    <property type="entry name" value="PUA_sf"/>
</dbReference>
<keyword evidence="7" id="KW-0067">ATP-binding</keyword>
<dbReference type="EMBL" id="JABBWK010000029">
    <property type="protein sequence ID" value="KAG1900059.1"/>
    <property type="molecule type" value="Genomic_DNA"/>
</dbReference>
<evidence type="ECO:0000256" key="2">
    <source>
        <dbReference type="ARBA" id="ARBA00022605"/>
    </source>
</evidence>
<sequence>MDIPQRPKSLSKKQALAAIGQGRLIALWDNLFGQFDQRTAQVLLTRGDISDRTRYLNAVNTLNELLSMGVVPIVNENDTISVSEIKFGDNDTLSAITSSMIHADYLFLLTDVDGLYTSNPRKDPSAKKLDVVISVAAIRAQVSTSTLGSSLGTGGMETKLIAAEIATGAGVTTVITSSKQPSPDHSTKANQVDLDEVAASLSWPRPPHTVFQPALIPMRDLKAWTSHTLYPAGSVIIDSGAHAVLSRRESGGRLLPAGVLGVRGSFASGQAVRILVHRRTEGVPVEVKEVAQMSYSNVAATTPCTPVLEPGPSVTASVTSLVPLSRSGSSASLSDDMIYDSQTITDDEIPSIEKMDECENWDCEEVGRGLANYNSAQISRVRGLNSARIVQLIGYADTEYVVENITIRVSA</sequence>
<dbReference type="InterPro" id="IPR011529">
    <property type="entry name" value="Glu_5kinase"/>
</dbReference>
<reference evidence="9" key="1">
    <citation type="journal article" date="2020" name="New Phytol.">
        <title>Comparative genomics reveals dynamic genome evolution in host specialist ectomycorrhizal fungi.</title>
        <authorList>
            <person name="Lofgren L.A."/>
            <person name="Nguyen N.H."/>
            <person name="Vilgalys R."/>
            <person name="Ruytinx J."/>
            <person name="Liao H.L."/>
            <person name="Branco S."/>
            <person name="Kuo A."/>
            <person name="LaButti K."/>
            <person name="Lipzen A."/>
            <person name="Andreopoulos W."/>
            <person name="Pangilinan J."/>
            <person name="Riley R."/>
            <person name="Hundley H."/>
            <person name="Na H."/>
            <person name="Barry K."/>
            <person name="Grigoriev I.V."/>
            <person name="Stajich J.E."/>
            <person name="Kennedy P.G."/>
        </authorList>
    </citation>
    <scope>NUCLEOTIDE SEQUENCE</scope>
    <source>
        <strain evidence="9">FC203</strain>
    </source>
</reference>
<dbReference type="GO" id="GO:0003723">
    <property type="term" value="F:RNA binding"/>
    <property type="evidence" value="ECO:0007669"/>
    <property type="project" value="InterPro"/>
</dbReference>
<dbReference type="GO" id="GO:0004349">
    <property type="term" value="F:glutamate 5-kinase activity"/>
    <property type="evidence" value="ECO:0007669"/>
    <property type="project" value="InterPro"/>
</dbReference>
<dbReference type="PANTHER" id="PTHR43654:SF3">
    <property type="entry name" value="GLUTAMATE 5-KINASE"/>
    <property type="match status" value="1"/>
</dbReference>
<dbReference type="FunFam" id="3.40.1160.10:FF:000006">
    <property type="entry name" value="Glutamate 5-kinase"/>
    <property type="match status" value="1"/>
</dbReference>
<dbReference type="InterPro" id="IPR001057">
    <property type="entry name" value="Glu/AcGlu_kinase"/>
</dbReference>
<dbReference type="GO" id="GO:0005524">
    <property type="term" value="F:ATP binding"/>
    <property type="evidence" value="ECO:0007669"/>
    <property type="project" value="UniProtKB-KW"/>
</dbReference>
<gene>
    <name evidence="9" type="ORF">F5891DRAFT_1189147</name>
</gene>
<feature type="domain" description="Aspartate/glutamate/uridylate kinase" evidence="8">
    <location>
        <begin position="10"/>
        <end position="176"/>
    </location>
</feature>
<dbReference type="InterPro" id="IPR001048">
    <property type="entry name" value="Asp/Glu/Uridylate_kinase"/>
</dbReference>
<keyword evidence="4" id="KW-0808">Transferase</keyword>
<dbReference type="PROSITE" id="PS50890">
    <property type="entry name" value="PUA"/>
    <property type="match status" value="1"/>
</dbReference>
<dbReference type="GeneID" id="64661407"/>
<accession>A0AAD4HLP7</accession>
<dbReference type="SUPFAM" id="SSF53633">
    <property type="entry name" value="Carbamate kinase-like"/>
    <property type="match status" value="1"/>
</dbReference>
<dbReference type="PIRSF" id="PIRSF000729">
    <property type="entry name" value="GK"/>
    <property type="match status" value="1"/>
</dbReference>
<dbReference type="GO" id="GO:0005829">
    <property type="term" value="C:cytosol"/>
    <property type="evidence" value="ECO:0007669"/>
    <property type="project" value="TreeGrafter"/>
</dbReference>
<keyword evidence="10" id="KW-1185">Reference proteome</keyword>
<evidence type="ECO:0000256" key="1">
    <source>
        <dbReference type="ARBA" id="ARBA00022490"/>
    </source>
</evidence>
<evidence type="ECO:0000313" key="10">
    <source>
        <dbReference type="Proteomes" id="UP001195769"/>
    </source>
</evidence>
<evidence type="ECO:0000313" key="9">
    <source>
        <dbReference type="EMBL" id="KAG1900059.1"/>
    </source>
</evidence>
<keyword evidence="3" id="KW-0641">Proline biosynthesis</keyword>
<evidence type="ECO:0000256" key="4">
    <source>
        <dbReference type="ARBA" id="ARBA00022679"/>
    </source>
</evidence>
<name>A0AAD4HLP7_9AGAM</name>
<dbReference type="PANTHER" id="PTHR43654">
    <property type="entry name" value="GLUTAMATE 5-KINASE"/>
    <property type="match status" value="1"/>
</dbReference>
<keyword evidence="6 9" id="KW-0418">Kinase</keyword>
<dbReference type="SUPFAM" id="SSF88697">
    <property type="entry name" value="PUA domain-like"/>
    <property type="match status" value="1"/>
</dbReference>
<dbReference type="InterPro" id="IPR005715">
    <property type="entry name" value="Glu_5kinase/COase_Synthase"/>
</dbReference>
<dbReference type="InterPro" id="IPR015947">
    <property type="entry name" value="PUA-like_sf"/>
</dbReference>
<evidence type="ECO:0000256" key="5">
    <source>
        <dbReference type="ARBA" id="ARBA00022741"/>
    </source>
</evidence>
<evidence type="ECO:0000256" key="3">
    <source>
        <dbReference type="ARBA" id="ARBA00022650"/>
    </source>
</evidence>
<dbReference type="GO" id="GO:1901607">
    <property type="term" value="P:alpha-amino acid biosynthetic process"/>
    <property type="evidence" value="ECO:0007669"/>
    <property type="project" value="UniProtKB-ARBA"/>
</dbReference>
<dbReference type="CDD" id="cd04242">
    <property type="entry name" value="AAK_G5K_ProB"/>
    <property type="match status" value="1"/>
</dbReference>
<dbReference type="InterPro" id="IPR019797">
    <property type="entry name" value="Glutamate_5-kinase_CS"/>
</dbReference>
<evidence type="ECO:0000256" key="6">
    <source>
        <dbReference type="ARBA" id="ARBA00022777"/>
    </source>
</evidence>
<dbReference type="RefSeq" id="XP_041225635.1">
    <property type="nucleotide sequence ID" value="XM_041367109.1"/>
</dbReference>
<dbReference type="InterPro" id="IPR041739">
    <property type="entry name" value="G5K_ProB"/>
</dbReference>
<dbReference type="InterPro" id="IPR036393">
    <property type="entry name" value="AceGlu_kinase-like_sf"/>
</dbReference>
<dbReference type="Gene3D" id="2.30.130.10">
    <property type="entry name" value="PUA domain"/>
    <property type="match status" value="1"/>
</dbReference>
<dbReference type="PRINTS" id="PR00474">
    <property type="entry name" value="GLU5KINASE"/>
</dbReference>